<protein>
    <submittedName>
        <fullName evidence="1">Uncharacterized protein</fullName>
    </submittedName>
</protein>
<gene>
    <name evidence="1" type="ORF">AC482_06195</name>
</gene>
<comment type="caution">
    <text evidence="1">The sequence shown here is derived from an EMBL/GenBank/DDBJ whole genome shotgun (WGS) entry which is preliminary data.</text>
</comment>
<accession>A0A0M0BMI4</accession>
<organism evidence="1 2">
    <name type="scientific">miscellaneous Crenarchaeota group-15 archaeon DG-45</name>
    <dbReference type="NCBI Taxonomy" id="1685127"/>
    <lineage>
        <taxon>Archaea</taxon>
        <taxon>Candidatus Bathyarchaeota</taxon>
        <taxon>MCG-15</taxon>
    </lineage>
</organism>
<name>A0A0M0BMI4_9ARCH</name>
<dbReference type="EMBL" id="LFWZ01000061">
    <property type="protein sequence ID" value="KON29526.1"/>
    <property type="molecule type" value="Genomic_DNA"/>
</dbReference>
<proteinExistence type="predicted"/>
<dbReference type="AlphaFoldDB" id="A0A0M0BMI4"/>
<sequence length="146" mass="16081">MGALNLQGTLRYEGPRVSGQIIPLASAMEAQALEKDVGQGVCFKAKVKNSGNVDTTYLIVVHWREDGADAWESGGLADATLSPGEYETLAVGCVECTEAMMGRHFDVRFALYEHGTETLLDEKEIDRAWHVKETMVDGSIIDFWIE</sequence>
<evidence type="ECO:0000313" key="1">
    <source>
        <dbReference type="EMBL" id="KON29526.1"/>
    </source>
</evidence>
<reference evidence="1 2" key="1">
    <citation type="submission" date="2015-06" db="EMBL/GenBank/DDBJ databases">
        <title>New insights into the roles of widespread benthic archaea in carbon and nitrogen cycling.</title>
        <authorList>
            <person name="Lazar C.S."/>
            <person name="Baker B.J."/>
            <person name="Seitz K.W."/>
            <person name="Hyde A.S."/>
            <person name="Dick G.J."/>
            <person name="Hinrichs K.-U."/>
            <person name="Teske A.P."/>
        </authorList>
    </citation>
    <scope>NUCLEOTIDE SEQUENCE [LARGE SCALE GENOMIC DNA]</scope>
    <source>
        <strain evidence="1">DG-45</strain>
    </source>
</reference>
<evidence type="ECO:0000313" key="2">
    <source>
        <dbReference type="Proteomes" id="UP000037210"/>
    </source>
</evidence>
<dbReference type="Proteomes" id="UP000037210">
    <property type="component" value="Unassembled WGS sequence"/>
</dbReference>